<protein>
    <submittedName>
        <fullName evidence="1">Uncharacterized protein</fullName>
    </submittedName>
</protein>
<gene>
    <name evidence="1" type="ORF">ITX54_14510</name>
</gene>
<comment type="caution">
    <text evidence="1">The sequence shown here is derived from an EMBL/GenBank/DDBJ whole genome shotgun (WGS) entry which is preliminary data.</text>
</comment>
<name>A0AA41BXB1_9GAMM</name>
<reference evidence="1" key="2">
    <citation type="submission" date="2022-09" db="EMBL/GenBank/DDBJ databases">
        <title>Rouxiella aceris sp. nov., isolated from tree sap and emended description of the genus Rhouxiella.</title>
        <authorList>
            <person name="Kim I.S."/>
        </authorList>
    </citation>
    <scope>NUCLEOTIDE SEQUENCE</scope>
    <source>
        <strain evidence="1">SAP-2</strain>
    </source>
</reference>
<dbReference type="EMBL" id="JADMKS010000005">
    <property type="protein sequence ID" value="MBF6637872.1"/>
    <property type="molecule type" value="Genomic_DNA"/>
</dbReference>
<reference evidence="1" key="1">
    <citation type="submission" date="2020-11" db="EMBL/GenBank/DDBJ databases">
        <authorList>
            <person name="Lee S.D."/>
        </authorList>
    </citation>
    <scope>NUCLEOTIDE SEQUENCE</scope>
    <source>
        <strain evidence="1">SAP-2</strain>
    </source>
</reference>
<dbReference type="AlphaFoldDB" id="A0AA41BXB1"/>
<dbReference type="Proteomes" id="UP000705283">
    <property type="component" value="Unassembled WGS sequence"/>
</dbReference>
<dbReference type="RefSeq" id="WP_152198438.1">
    <property type="nucleotide sequence ID" value="NZ_JADMKS010000005.1"/>
</dbReference>
<organism evidence="1 2">
    <name type="scientific">Rouxiella silvae</name>
    <dbReference type="NCBI Taxonomy" id="1646373"/>
    <lineage>
        <taxon>Bacteria</taxon>
        <taxon>Pseudomonadati</taxon>
        <taxon>Pseudomonadota</taxon>
        <taxon>Gammaproteobacteria</taxon>
        <taxon>Enterobacterales</taxon>
        <taxon>Yersiniaceae</taxon>
        <taxon>Rouxiella</taxon>
    </lineage>
</organism>
<evidence type="ECO:0000313" key="1">
    <source>
        <dbReference type="EMBL" id="MBF6637872.1"/>
    </source>
</evidence>
<proteinExistence type="predicted"/>
<accession>A0AA41BXB1</accession>
<sequence>MKIEYDDHGVTATLTLTSWLPRVGQHNRCVDAALLRTGVRATSSGLIQRKTEITGRTVHVMRAYKVVMGELYRKEAN</sequence>
<evidence type="ECO:0000313" key="2">
    <source>
        <dbReference type="Proteomes" id="UP000705283"/>
    </source>
</evidence>